<gene>
    <name evidence="5" type="primary">LOC108626466</name>
</gene>
<protein>
    <submittedName>
        <fullName evidence="5">Endocuticle structural protein SgAbd-6-like</fullName>
    </submittedName>
</protein>
<feature type="chain" id="PRO_5042611646" evidence="3">
    <location>
        <begin position="17"/>
        <end position="111"/>
    </location>
</feature>
<dbReference type="KEGG" id="ccal:108626466"/>
<dbReference type="Pfam" id="PF00379">
    <property type="entry name" value="Chitin_bind_4"/>
    <property type="match status" value="1"/>
</dbReference>
<dbReference type="PANTHER" id="PTHR10380:SF218">
    <property type="entry name" value="ADULT CUTICLE PROTEIN 65AA-RELATED"/>
    <property type="match status" value="1"/>
</dbReference>
<feature type="signal peptide" evidence="3">
    <location>
        <begin position="1"/>
        <end position="16"/>
    </location>
</feature>
<dbReference type="InterPro" id="IPR050468">
    <property type="entry name" value="Cuticle_Struct_Prot"/>
</dbReference>
<dbReference type="PROSITE" id="PS51155">
    <property type="entry name" value="CHIT_BIND_RR_2"/>
    <property type="match status" value="1"/>
</dbReference>
<keyword evidence="4" id="KW-1185">Reference proteome</keyword>
<evidence type="ECO:0000313" key="5">
    <source>
        <dbReference type="RefSeq" id="XP_017882628.1"/>
    </source>
</evidence>
<dbReference type="GO" id="GO:0008010">
    <property type="term" value="F:structural constituent of chitin-based larval cuticle"/>
    <property type="evidence" value="ECO:0007669"/>
    <property type="project" value="TreeGrafter"/>
</dbReference>
<proteinExistence type="predicted"/>
<dbReference type="PANTHER" id="PTHR10380">
    <property type="entry name" value="CUTICLE PROTEIN"/>
    <property type="match status" value="1"/>
</dbReference>
<name>A0AAJ7N8C0_9HYME</name>
<accession>A0AAJ7N8C0</accession>
<dbReference type="GO" id="GO:0062129">
    <property type="term" value="C:chitin-based extracellular matrix"/>
    <property type="evidence" value="ECO:0007669"/>
    <property type="project" value="TreeGrafter"/>
</dbReference>
<sequence length="111" mass="11859">MKIIIALFAFIAISYAAPQGVVHGANQETVVVKQDLSDNIGVGGYNYGYQLSDGQAKQESAEVVEGGSDGQFLKVRGTFSYVDPETNVAYTVNYVADETGFHAQGDHLPKA</sequence>
<dbReference type="RefSeq" id="XP_017882628.1">
    <property type="nucleotide sequence ID" value="XM_018027139.1"/>
</dbReference>
<evidence type="ECO:0000313" key="4">
    <source>
        <dbReference type="Proteomes" id="UP000694925"/>
    </source>
</evidence>
<dbReference type="AlphaFoldDB" id="A0AAJ7N8C0"/>
<reference evidence="5" key="1">
    <citation type="submission" date="2025-08" db="UniProtKB">
        <authorList>
            <consortium name="RefSeq"/>
        </authorList>
    </citation>
    <scope>IDENTIFICATION</scope>
    <source>
        <tissue evidence="5">Whole body</tissue>
    </source>
</reference>
<evidence type="ECO:0000256" key="3">
    <source>
        <dbReference type="SAM" id="SignalP"/>
    </source>
</evidence>
<keyword evidence="1 2" id="KW-0193">Cuticle</keyword>
<organism evidence="4 5">
    <name type="scientific">Ceratina calcarata</name>
    <dbReference type="NCBI Taxonomy" id="156304"/>
    <lineage>
        <taxon>Eukaryota</taxon>
        <taxon>Metazoa</taxon>
        <taxon>Ecdysozoa</taxon>
        <taxon>Arthropoda</taxon>
        <taxon>Hexapoda</taxon>
        <taxon>Insecta</taxon>
        <taxon>Pterygota</taxon>
        <taxon>Neoptera</taxon>
        <taxon>Endopterygota</taxon>
        <taxon>Hymenoptera</taxon>
        <taxon>Apocrita</taxon>
        <taxon>Aculeata</taxon>
        <taxon>Apoidea</taxon>
        <taxon>Anthophila</taxon>
        <taxon>Apidae</taxon>
        <taxon>Ceratina</taxon>
        <taxon>Zadontomerus</taxon>
    </lineage>
</organism>
<dbReference type="GeneID" id="108626466"/>
<evidence type="ECO:0000256" key="1">
    <source>
        <dbReference type="ARBA" id="ARBA00022460"/>
    </source>
</evidence>
<keyword evidence="3" id="KW-0732">Signal</keyword>
<dbReference type="InterPro" id="IPR000618">
    <property type="entry name" value="Insect_cuticle"/>
</dbReference>
<dbReference type="Proteomes" id="UP000694925">
    <property type="component" value="Unplaced"/>
</dbReference>
<evidence type="ECO:0000256" key="2">
    <source>
        <dbReference type="PROSITE-ProRule" id="PRU00497"/>
    </source>
</evidence>